<dbReference type="PANTHER" id="PTHR32305:SF15">
    <property type="entry name" value="PROTEIN RHSA-RELATED"/>
    <property type="match status" value="1"/>
</dbReference>
<evidence type="ECO:0000313" key="1">
    <source>
        <dbReference type="EMBL" id="MCO6042874.1"/>
    </source>
</evidence>
<gene>
    <name evidence="1" type="ORF">NG895_03035</name>
</gene>
<evidence type="ECO:0000313" key="2">
    <source>
        <dbReference type="Proteomes" id="UP001155241"/>
    </source>
</evidence>
<accession>A0A9X2FAR5</accession>
<organism evidence="1 2">
    <name type="scientific">Aeoliella straminimaris</name>
    <dbReference type="NCBI Taxonomy" id="2954799"/>
    <lineage>
        <taxon>Bacteria</taxon>
        <taxon>Pseudomonadati</taxon>
        <taxon>Planctomycetota</taxon>
        <taxon>Planctomycetia</taxon>
        <taxon>Pirellulales</taxon>
        <taxon>Lacipirellulaceae</taxon>
        <taxon>Aeoliella</taxon>
    </lineage>
</organism>
<dbReference type="AlphaFoldDB" id="A0A9X2FAR5"/>
<dbReference type="NCBIfam" id="TIGR03696">
    <property type="entry name" value="Rhs_assc_core"/>
    <property type="match status" value="1"/>
</dbReference>
<dbReference type="InterPro" id="IPR050708">
    <property type="entry name" value="T6SS_VgrG/RHS"/>
</dbReference>
<sequence length="515" mass="57770">MAHRRVGLGQCHPSVNEIDTDNIHSDVDLAIVTTTGSQWEIPVYDAAGSMINMPLRDTNSPVALKYDAWNRLVRADIIPENTWVTTEYDGLHRRIVRDATHSGGDKRHFYYNEKWQCLVEAVDSGSGPVGDTLYSYHPQYIDAVATRMRASDGHYYCHDANFNVTALMSINESAKPVVERYSYTPYGEVTVLNGHATYDPDGSTYAEWTADPDNQSDIDNEFLYTGRRLDPETGLQYSRYRYYHPQLGRWVTQDPIEYLGGFNLYEYVDGMPTFYEDPFGLYVHHPYPLYLGGSNDQLGIDLPMKNHQAAHKYFKDRGYGFGDAGRANWKKLNAAQQRRVIRGSLKAAGVKSSDIRKIMKSAFKGSKSGTKMPRGSGLGKNFIKGAVVSAIVTYPYDLYAATADDIEAFGVRVFSCEAYQILMEKARSEGNKSDSAEILQPDGSVIYVQIVPRVDPKDGGMRCYIIARRTYYDEEGNPQEMEWIVRDDKSCPATGCSARYSVKGGGWTCAPPVGE</sequence>
<keyword evidence="2" id="KW-1185">Reference proteome</keyword>
<comment type="caution">
    <text evidence="1">The sequence shown here is derived from an EMBL/GenBank/DDBJ whole genome shotgun (WGS) entry which is preliminary data.</text>
</comment>
<dbReference type="PANTHER" id="PTHR32305">
    <property type="match status" value="1"/>
</dbReference>
<name>A0A9X2FAR5_9BACT</name>
<dbReference type="Gene3D" id="2.180.10.10">
    <property type="entry name" value="RHS repeat-associated core"/>
    <property type="match status" value="1"/>
</dbReference>
<dbReference type="RefSeq" id="WP_252850973.1">
    <property type="nucleotide sequence ID" value="NZ_JAMXLR010000012.1"/>
</dbReference>
<reference evidence="1" key="1">
    <citation type="submission" date="2022-06" db="EMBL/GenBank/DDBJ databases">
        <title>Aeoliella straminimaris, a novel planctomycete from sediments.</title>
        <authorList>
            <person name="Vitorino I.R."/>
            <person name="Lage O.M."/>
        </authorList>
    </citation>
    <scope>NUCLEOTIDE SEQUENCE</scope>
    <source>
        <strain evidence="1">ICT_H6.2</strain>
    </source>
</reference>
<dbReference type="InterPro" id="IPR022385">
    <property type="entry name" value="Rhs_assc_core"/>
</dbReference>
<protein>
    <submittedName>
        <fullName evidence="1">RHS repeat-associated core domain-containing protein</fullName>
    </submittedName>
</protein>
<dbReference type="Proteomes" id="UP001155241">
    <property type="component" value="Unassembled WGS sequence"/>
</dbReference>
<dbReference type="EMBL" id="JAMXLR010000012">
    <property type="protein sequence ID" value="MCO6042874.1"/>
    <property type="molecule type" value="Genomic_DNA"/>
</dbReference>
<proteinExistence type="predicted"/>